<evidence type="ECO:0000256" key="4">
    <source>
        <dbReference type="ARBA" id="ARBA00023027"/>
    </source>
</evidence>
<evidence type="ECO:0000313" key="5">
    <source>
        <dbReference type="EMBL" id="MVS98409.1"/>
    </source>
</evidence>
<comment type="caution">
    <text evidence="5">The sequence shown here is derived from an EMBL/GenBank/DDBJ whole genome shotgun (WGS) entry which is preliminary data.</text>
</comment>
<dbReference type="PROSITE" id="PS00061">
    <property type="entry name" value="ADH_SHORT"/>
    <property type="match status" value="1"/>
</dbReference>
<dbReference type="CDD" id="cd05233">
    <property type="entry name" value="SDR_c"/>
    <property type="match status" value="1"/>
</dbReference>
<sequence length="261" mass="27564">MDLGLKNKVAIITGGTVGIGLAIAEGLAAEGANVVLAGRDGERGKREAARITSQFGVGAIAIACDVATAEGCNHLIAGGMRHFGGVDILINNAGTGSNETIAESDDAKWQYYWDLHVMAAVRLARGVVPSMKVRGGGVVLHNASICAVQPLWYEPIYNTTKAALLMFSKTLANEVVKENIRVNAVNPGLVLTSDWIKTAKQIAGEDGYKSHLQAVADEAGGMQRFATPQELANFFVFLCSDKASYSTGSSYFVDGGWLKTV</sequence>
<organism evidence="5 6">
    <name type="scientific">Devosia marina</name>
    <dbReference type="NCBI Taxonomy" id="2683198"/>
    <lineage>
        <taxon>Bacteria</taxon>
        <taxon>Pseudomonadati</taxon>
        <taxon>Pseudomonadota</taxon>
        <taxon>Alphaproteobacteria</taxon>
        <taxon>Hyphomicrobiales</taxon>
        <taxon>Devosiaceae</taxon>
        <taxon>Devosia</taxon>
    </lineage>
</organism>
<evidence type="ECO:0000256" key="2">
    <source>
        <dbReference type="ARBA" id="ARBA00022797"/>
    </source>
</evidence>
<comment type="similarity">
    <text evidence="1">Belongs to the short-chain dehydrogenases/reductases (SDR) family.</text>
</comment>
<dbReference type="Pfam" id="PF13561">
    <property type="entry name" value="adh_short_C2"/>
    <property type="match status" value="1"/>
</dbReference>
<dbReference type="InterPro" id="IPR036291">
    <property type="entry name" value="NAD(P)-bd_dom_sf"/>
</dbReference>
<dbReference type="EMBL" id="WQRF01000001">
    <property type="protein sequence ID" value="MVS98409.1"/>
    <property type="molecule type" value="Genomic_DNA"/>
</dbReference>
<dbReference type="GO" id="GO:0016491">
    <property type="term" value="F:oxidoreductase activity"/>
    <property type="evidence" value="ECO:0007669"/>
    <property type="project" value="UniProtKB-KW"/>
</dbReference>
<dbReference type="PRINTS" id="PR00081">
    <property type="entry name" value="GDHRDH"/>
</dbReference>
<dbReference type="SUPFAM" id="SSF51735">
    <property type="entry name" value="NAD(P)-binding Rossmann-fold domains"/>
    <property type="match status" value="1"/>
</dbReference>
<dbReference type="FunFam" id="3.40.50.720:FF:000084">
    <property type="entry name" value="Short-chain dehydrogenase reductase"/>
    <property type="match status" value="1"/>
</dbReference>
<keyword evidence="4" id="KW-0520">NAD</keyword>
<dbReference type="AlphaFoldDB" id="A0A7X3FPJ3"/>
<protein>
    <submittedName>
        <fullName evidence="5">SDR family oxidoreductase</fullName>
    </submittedName>
</protein>
<evidence type="ECO:0000256" key="1">
    <source>
        <dbReference type="ARBA" id="ARBA00006484"/>
    </source>
</evidence>
<keyword evidence="3" id="KW-0560">Oxidoreductase</keyword>
<proteinExistence type="inferred from homology"/>
<dbReference type="Proteomes" id="UP000438106">
    <property type="component" value="Unassembled WGS sequence"/>
</dbReference>
<dbReference type="RefSeq" id="WP_157289347.1">
    <property type="nucleotide sequence ID" value="NZ_WQRF01000001.1"/>
</dbReference>
<dbReference type="PANTHER" id="PTHR43943">
    <property type="entry name" value="DEHYDROGENASE/REDUCTASE (SDR FAMILY) MEMBER 4"/>
    <property type="match status" value="1"/>
</dbReference>
<dbReference type="PANTHER" id="PTHR43943:SF17">
    <property type="entry name" value="3-PHENYLPROPIONATE-DIHYDRODIOL_CINNAMIC ACID-DIHYDRODIOL DEHYDROGENASE"/>
    <property type="match status" value="1"/>
</dbReference>
<accession>A0A7X3FPJ3</accession>
<evidence type="ECO:0000256" key="3">
    <source>
        <dbReference type="ARBA" id="ARBA00023002"/>
    </source>
</evidence>
<gene>
    <name evidence="5" type="ORF">GO014_05155</name>
</gene>
<dbReference type="Gene3D" id="3.40.50.720">
    <property type="entry name" value="NAD(P)-binding Rossmann-like Domain"/>
    <property type="match status" value="1"/>
</dbReference>
<keyword evidence="2" id="KW-0058">Aromatic hydrocarbons catabolism</keyword>
<keyword evidence="6" id="KW-1185">Reference proteome</keyword>
<name>A0A7X3FPJ3_9HYPH</name>
<evidence type="ECO:0000313" key="6">
    <source>
        <dbReference type="Proteomes" id="UP000438106"/>
    </source>
</evidence>
<dbReference type="InterPro" id="IPR020904">
    <property type="entry name" value="Sc_DH/Rdtase_CS"/>
</dbReference>
<dbReference type="InterPro" id="IPR002347">
    <property type="entry name" value="SDR_fam"/>
</dbReference>
<reference evidence="5 6" key="1">
    <citation type="submission" date="2019-12" db="EMBL/GenBank/DDBJ databases">
        <title>Devosia maris sp. nov., isolated from the deep seawater.</title>
        <authorList>
            <person name="Liu Y."/>
        </authorList>
    </citation>
    <scope>NUCLEOTIDE SEQUENCE [LARGE SCALE GENOMIC DNA]</scope>
    <source>
        <strain evidence="5 6">L53-10-65</strain>
    </source>
</reference>
<dbReference type="PRINTS" id="PR00080">
    <property type="entry name" value="SDRFAMILY"/>
</dbReference>